<sequence>MDTRLLTSFLTVLRVGGITTAAAELGFVQSTVTTHIQTLERLVGTPLLDRHPAGVSPTRAGALLAEHAQRILDLEERMLTEVTTSAAEPTGPVRVCAPESVCAYRLAPLLPEVRTRFPDVSLSLFPADTRTALTALADRRADLALVLEPSVHPPGVDLVDLGVQRLSLVAAATTALPRDRPVTPVELSAADVLLLEKGCSYSDELAALIASAGHTATPPRFGGIETLKRCVAAGLGVTLLPTVAVADELADGRLVELRPPADLARQHLWLATPSSRWRSPAVRAVHATLRETVPPVR</sequence>
<organism evidence="6 7">
    <name type="scientific">Actinoallomurus iriomotensis</name>
    <dbReference type="NCBI Taxonomy" id="478107"/>
    <lineage>
        <taxon>Bacteria</taxon>
        <taxon>Bacillati</taxon>
        <taxon>Actinomycetota</taxon>
        <taxon>Actinomycetes</taxon>
        <taxon>Streptosporangiales</taxon>
        <taxon>Thermomonosporaceae</taxon>
        <taxon>Actinoallomurus</taxon>
    </lineage>
</organism>
<evidence type="ECO:0000256" key="3">
    <source>
        <dbReference type="ARBA" id="ARBA00023125"/>
    </source>
</evidence>
<dbReference type="InterPro" id="IPR036388">
    <property type="entry name" value="WH-like_DNA-bd_sf"/>
</dbReference>
<dbReference type="SUPFAM" id="SSF46785">
    <property type="entry name" value="Winged helix' DNA-binding domain"/>
    <property type="match status" value="1"/>
</dbReference>
<keyword evidence="3" id="KW-0238">DNA-binding</keyword>
<keyword evidence="4" id="KW-0804">Transcription</keyword>
<dbReference type="SUPFAM" id="SSF53850">
    <property type="entry name" value="Periplasmic binding protein-like II"/>
    <property type="match status" value="1"/>
</dbReference>
<proteinExistence type="inferred from homology"/>
<evidence type="ECO:0000256" key="4">
    <source>
        <dbReference type="ARBA" id="ARBA00023163"/>
    </source>
</evidence>
<accession>A0A9W6S1H8</accession>
<reference evidence="6" key="1">
    <citation type="submission" date="2023-03" db="EMBL/GenBank/DDBJ databases">
        <title>Actinoallomurus iriomotensis NBRC 103684.</title>
        <authorList>
            <person name="Ichikawa N."/>
            <person name="Sato H."/>
            <person name="Tonouchi N."/>
        </authorList>
    </citation>
    <scope>NUCLEOTIDE SEQUENCE</scope>
    <source>
        <strain evidence="6">NBRC 103684</strain>
    </source>
</reference>
<dbReference type="AlphaFoldDB" id="A0A9W6S1H8"/>
<evidence type="ECO:0000259" key="5">
    <source>
        <dbReference type="PROSITE" id="PS50931"/>
    </source>
</evidence>
<evidence type="ECO:0000256" key="2">
    <source>
        <dbReference type="ARBA" id="ARBA00023015"/>
    </source>
</evidence>
<comment type="similarity">
    <text evidence="1">Belongs to the LysR transcriptional regulatory family.</text>
</comment>
<feature type="domain" description="HTH lysR-type" evidence="5">
    <location>
        <begin position="1"/>
        <end position="58"/>
    </location>
</feature>
<dbReference type="Pfam" id="PF00126">
    <property type="entry name" value="HTH_1"/>
    <property type="match status" value="1"/>
</dbReference>
<dbReference type="InterPro" id="IPR000847">
    <property type="entry name" value="LysR_HTH_N"/>
</dbReference>
<dbReference type="Gene3D" id="1.10.10.10">
    <property type="entry name" value="Winged helix-like DNA-binding domain superfamily/Winged helix DNA-binding domain"/>
    <property type="match status" value="1"/>
</dbReference>
<dbReference type="InterPro" id="IPR036390">
    <property type="entry name" value="WH_DNA-bd_sf"/>
</dbReference>
<dbReference type="EMBL" id="BSTK01000005">
    <property type="protein sequence ID" value="GLY86265.1"/>
    <property type="molecule type" value="Genomic_DNA"/>
</dbReference>
<evidence type="ECO:0000313" key="6">
    <source>
        <dbReference type="EMBL" id="GLY86265.1"/>
    </source>
</evidence>
<evidence type="ECO:0000256" key="1">
    <source>
        <dbReference type="ARBA" id="ARBA00009437"/>
    </source>
</evidence>
<dbReference type="GO" id="GO:0000976">
    <property type="term" value="F:transcription cis-regulatory region binding"/>
    <property type="evidence" value="ECO:0007669"/>
    <property type="project" value="TreeGrafter"/>
</dbReference>
<dbReference type="PANTHER" id="PTHR30126">
    <property type="entry name" value="HTH-TYPE TRANSCRIPTIONAL REGULATOR"/>
    <property type="match status" value="1"/>
</dbReference>
<dbReference type="GO" id="GO:0003700">
    <property type="term" value="F:DNA-binding transcription factor activity"/>
    <property type="evidence" value="ECO:0007669"/>
    <property type="project" value="InterPro"/>
</dbReference>
<dbReference type="PANTHER" id="PTHR30126:SF39">
    <property type="entry name" value="HTH-TYPE TRANSCRIPTIONAL REGULATOR CYSL"/>
    <property type="match status" value="1"/>
</dbReference>
<gene>
    <name evidence="6" type="ORF">Airi02_041940</name>
</gene>
<dbReference type="InterPro" id="IPR005119">
    <property type="entry name" value="LysR_subst-bd"/>
</dbReference>
<dbReference type="Gene3D" id="3.40.190.10">
    <property type="entry name" value="Periplasmic binding protein-like II"/>
    <property type="match status" value="2"/>
</dbReference>
<name>A0A9W6S1H8_9ACTN</name>
<keyword evidence="2" id="KW-0805">Transcription regulation</keyword>
<comment type="caution">
    <text evidence="6">The sequence shown here is derived from an EMBL/GenBank/DDBJ whole genome shotgun (WGS) entry which is preliminary data.</text>
</comment>
<dbReference type="Proteomes" id="UP001165074">
    <property type="component" value="Unassembled WGS sequence"/>
</dbReference>
<dbReference type="RefSeq" id="WP_285574008.1">
    <property type="nucleotide sequence ID" value="NZ_BSTK01000005.1"/>
</dbReference>
<keyword evidence="7" id="KW-1185">Reference proteome</keyword>
<dbReference type="PROSITE" id="PS50931">
    <property type="entry name" value="HTH_LYSR"/>
    <property type="match status" value="1"/>
</dbReference>
<protein>
    <submittedName>
        <fullName evidence="6">LysR family transcriptional regulator</fullName>
    </submittedName>
</protein>
<dbReference type="CDD" id="cd05466">
    <property type="entry name" value="PBP2_LTTR_substrate"/>
    <property type="match status" value="1"/>
</dbReference>
<evidence type="ECO:0000313" key="7">
    <source>
        <dbReference type="Proteomes" id="UP001165074"/>
    </source>
</evidence>
<dbReference type="Pfam" id="PF03466">
    <property type="entry name" value="LysR_substrate"/>
    <property type="match status" value="1"/>
</dbReference>